<protein>
    <submittedName>
        <fullName evidence="1">Uncharacterized protein</fullName>
    </submittedName>
</protein>
<dbReference type="AlphaFoldDB" id="A0A2W2A6R2"/>
<gene>
    <name evidence="1" type="ORF">DN068_19915</name>
</gene>
<dbReference type="Proteomes" id="UP000248745">
    <property type="component" value="Unassembled WGS sequence"/>
</dbReference>
<organism evidence="1 2">
    <name type="scientific">Taibaiella soli</name>
    <dbReference type="NCBI Taxonomy" id="1649169"/>
    <lineage>
        <taxon>Bacteria</taxon>
        <taxon>Pseudomonadati</taxon>
        <taxon>Bacteroidota</taxon>
        <taxon>Chitinophagia</taxon>
        <taxon>Chitinophagales</taxon>
        <taxon>Chitinophagaceae</taxon>
        <taxon>Taibaiella</taxon>
    </lineage>
</organism>
<evidence type="ECO:0000313" key="1">
    <source>
        <dbReference type="EMBL" id="PZF70975.1"/>
    </source>
</evidence>
<sequence length="273" mass="30854">MNNESVPREILFSAGAIESQLQKIYRHPVLEESPILKKFLSFIVHETLEGRSVYLKEYTIAVNVLDRPASFNPQQSCVVRIHARRLRDALQQYYMDSGSRGDIIISIPKGKYVPRFDAPISANQSYVTSKKVAPLTLDKNIFKPTIAVCPFSCMPDNLYAQQFGDNLCLELSASLLHFTSLSVIAYQATRHISGNHLDIKEFNSVMNCRYLISGGIQTVGEMMRLNVQLIECGNYNQSWAEIYECKISNANIFELQDTICRHIIEGVGPFIGH</sequence>
<keyword evidence="2" id="KW-1185">Reference proteome</keyword>
<dbReference type="OrthoDB" id="674273at2"/>
<evidence type="ECO:0000313" key="2">
    <source>
        <dbReference type="Proteomes" id="UP000248745"/>
    </source>
</evidence>
<proteinExistence type="predicted"/>
<dbReference type="EMBL" id="QKTW01000027">
    <property type="protein sequence ID" value="PZF70975.1"/>
    <property type="molecule type" value="Genomic_DNA"/>
</dbReference>
<name>A0A2W2A6R2_9BACT</name>
<reference evidence="1 2" key="1">
    <citation type="submission" date="2018-06" db="EMBL/GenBank/DDBJ databases">
        <title>Mucibacter soli gen. nov., sp. nov., a new member of the family Chitinophagaceae producing mucin.</title>
        <authorList>
            <person name="Kim M.-K."/>
            <person name="Park S."/>
            <person name="Kim T.-S."/>
            <person name="Joung Y."/>
            <person name="Han J.-H."/>
            <person name="Kim S.B."/>
        </authorList>
    </citation>
    <scope>NUCLEOTIDE SEQUENCE [LARGE SCALE GENOMIC DNA]</scope>
    <source>
        <strain evidence="1 2">R1-15</strain>
    </source>
</reference>
<accession>A0A2W2A6R2</accession>
<dbReference type="RefSeq" id="WP_111000709.1">
    <property type="nucleotide sequence ID" value="NZ_QKTW01000027.1"/>
</dbReference>
<comment type="caution">
    <text evidence="1">The sequence shown here is derived from an EMBL/GenBank/DDBJ whole genome shotgun (WGS) entry which is preliminary data.</text>
</comment>